<dbReference type="EMBL" id="JNBR01002078">
    <property type="protein sequence ID" value="OQR83779.1"/>
    <property type="molecule type" value="Genomic_DNA"/>
</dbReference>
<dbReference type="AlphaFoldDB" id="A0A1V9YDK1"/>
<gene>
    <name evidence="1" type="ORF">ACHHYP_14279</name>
</gene>
<organism evidence="1 2">
    <name type="scientific">Achlya hypogyna</name>
    <name type="common">Oomycete</name>
    <name type="synonym">Protoachlya hypogyna</name>
    <dbReference type="NCBI Taxonomy" id="1202772"/>
    <lineage>
        <taxon>Eukaryota</taxon>
        <taxon>Sar</taxon>
        <taxon>Stramenopiles</taxon>
        <taxon>Oomycota</taxon>
        <taxon>Saprolegniomycetes</taxon>
        <taxon>Saprolegniales</taxon>
        <taxon>Achlyaceae</taxon>
        <taxon>Achlya</taxon>
    </lineage>
</organism>
<sequence length="271" mass="31012">MLRLTAREDAAKLLAQSLGDKQGYDELRVDHPDVCRCWTALLEGVRIPRLELPPRFKATKKDLRDTTLWLHPMTLQLCFSSVHEFHDRVPRLPLAHIRSVQSGRVSTKTPLAPYPCLSLTTWQNDVLHVGFAHAASRDAVVSMLDALIKVLDVMARVQDQVTQHLKRRDSVDGNQAPRWTPVDLEQWLHDRHLSALYVPVYEYLMAARAFDGDGDAYARFLYLSDETIQAIVTNQSNQEGAAVMELRVALLHQLQLAREPCKRRSFWPKIF</sequence>
<name>A0A1V9YDK1_ACHHY</name>
<comment type="caution">
    <text evidence="1">The sequence shown here is derived from an EMBL/GenBank/DDBJ whole genome shotgun (WGS) entry which is preliminary data.</text>
</comment>
<keyword evidence="2" id="KW-1185">Reference proteome</keyword>
<protein>
    <submittedName>
        <fullName evidence="1">Uncharacterized protein</fullName>
    </submittedName>
</protein>
<reference evidence="1 2" key="1">
    <citation type="journal article" date="2014" name="Genome Biol. Evol.">
        <title>The secreted proteins of Achlya hypogyna and Thraustotheca clavata identify the ancestral oomycete secretome and reveal gene acquisitions by horizontal gene transfer.</title>
        <authorList>
            <person name="Misner I."/>
            <person name="Blouin N."/>
            <person name="Leonard G."/>
            <person name="Richards T.A."/>
            <person name="Lane C.E."/>
        </authorList>
    </citation>
    <scope>NUCLEOTIDE SEQUENCE [LARGE SCALE GENOMIC DNA]</scope>
    <source>
        <strain evidence="1 2">ATCC 48635</strain>
    </source>
</reference>
<evidence type="ECO:0000313" key="2">
    <source>
        <dbReference type="Proteomes" id="UP000243579"/>
    </source>
</evidence>
<dbReference type="OrthoDB" id="71570at2759"/>
<dbReference type="Proteomes" id="UP000243579">
    <property type="component" value="Unassembled WGS sequence"/>
</dbReference>
<evidence type="ECO:0000313" key="1">
    <source>
        <dbReference type="EMBL" id="OQR83779.1"/>
    </source>
</evidence>
<accession>A0A1V9YDK1</accession>
<proteinExistence type="predicted"/>